<accession>A0A0C2WIT6</accession>
<dbReference type="Gene3D" id="3.40.50.720">
    <property type="entry name" value="NAD(P)-binding Rossmann-like Domain"/>
    <property type="match status" value="1"/>
</dbReference>
<dbReference type="PRINTS" id="PR00081">
    <property type="entry name" value="GDHRDH"/>
</dbReference>
<reference evidence="5" key="2">
    <citation type="submission" date="2015-01" db="EMBL/GenBank/DDBJ databases">
        <title>Evolutionary Origins and Diversification of the Mycorrhizal Mutualists.</title>
        <authorList>
            <consortium name="DOE Joint Genome Institute"/>
            <consortium name="Mycorrhizal Genomics Consortium"/>
            <person name="Kohler A."/>
            <person name="Kuo A."/>
            <person name="Nagy L.G."/>
            <person name="Floudas D."/>
            <person name="Copeland A."/>
            <person name="Barry K.W."/>
            <person name="Cichocki N."/>
            <person name="Veneault-Fourrey C."/>
            <person name="LaButti K."/>
            <person name="Lindquist E.A."/>
            <person name="Lipzen A."/>
            <person name="Lundell T."/>
            <person name="Morin E."/>
            <person name="Murat C."/>
            <person name="Riley R."/>
            <person name="Ohm R."/>
            <person name="Sun H."/>
            <person name="Tunlid A."/>
            <person name="Henrissat B."/>
            <person name="Grigoriev I.V."/>
            <person name="Hibbett D.S."/>
            <person name="Martin F."/>
        </authorList>
    </citation>
    <scope>NUCLEOTIDE SEQUENCE [LARGE SCALE GENOMIC DNA]</scope>
    <source>
        <strain evidence="5">MAFF 305830</strain>
    </source>
</reference>
<sequence>MSLQGKTAIVTGSARGIGASVAIALAKEGANVVVNYVSPSSQVHAENVVKAIQSTGSRGLVVQADLASTEALELLVKRTVERFGKIDILVNNGGVIELQGVGSITLESYQKIFDINVRAVIFLSQAVVAHMGDGGRIINVSSTASRQGTPLGTVYSASKAAVESITRVMAVELRDKGIRVTSINPGPVTTDMFTSLPEEAQEYVKTIQPVARPEDIADLVTFLASPKSRWVNGGTINANNAVVF</sequence>
<keyword evidence="2" id="KW-0521">NADP</keyword>
<dbReference type="GO" id="GO:0016614">
    <property type="term" value="F:oxidoreductase activity, acting on CH-OH group of donors"/>
    <property type="evidence" value="ECO:0007669"/>
    <property type="project" value="UniProtKB-ARBA"/>
</dbReference>
<organism evidence="4 5">
    <name type="scientific">Serendipita vermifera MAFF 305830</name>
    <dbReference type="NCBI Taxonomy" id="933852"/>
    <lineage>
        <taxon>Eukaryota</taxon>
        <taxon>Fungi</taxon>
        <taxon>Dikarya</taxon>
        <taxon>Basidiomycota</taxon>
        <taxon>Agaricomycotina</taxon>
        <taxon>Agaricomycetes</taxon>
        <taxon>Sebacinales</taxon>
        <taxon>Serendipitaceae</taxon>
        <taxon>Serendipita</taxon>
    </lineage>
</organism>
<dbReference type="HOGENOM" id="CLU_010194_1_3_1"/>
<dbReference type="PANTHER" id="PTHR48107">
    <property type="entry name" value="NADPH-DEPENDENT ALDEHYDE REDUCTASE-LIKE PROTEIN, CHLOROPLASTIC-RELATED"/>
    <property type="match status" value="1"/>
</dbReference>
<dbReference type="PROSITE" id="PS00061">
    <property type="entry name" value="ADH_SHORT"/>
    <property type="match status" value="1"/>
</dbReference>
<proteinExistence type="inferred from homology"/>
<name>A0A0C2WIT6_SERVB</name>
<dbReference type="OrthoDB" id="5327538at2759"/>
<dbReference type="InterPro" id="IPR020904">
    <property type="entry name" value="Sc_DH/Rdtase_CS"/>
</dbReference>
<dbReference type="AlphaFoldDB" id="A0A0C2WIT6"/>
<dbReference type="EMBL" id="KN824307">
    <property type="protein sequence ID" value="KIM26288.1"/>
    <property type="molecule type" value="Genomic_DNA"/>
</dbReference>
<reference evidence="4 5" key="1">
    <citation type="submission" date="2014-04" db="EMBL/GenBank/DDBJ databases">
        <authorList>
            <consortium name="DOE Joint Genome Institute"/>
            <person name="Kuo A."/>
            <person name="Zuccaro A."/>
            <person name="Kohler A."/>
            <person name="Nagy L.G."/>
            <person name="Floudas D."/>
            <person name="Copeland A."/>
            <person name="Barry K.W."/>
            <person name="Cichocki N."/>
            <person name="Veneault-Fourrey C."/>
            <person name="LaButti K."/>
            <person name="Lindquist E.A."/>
            <person name="Lipzen A."/>
            <person name="Lundell T."/>
            <person name="Morin E."/>
            <person name="Murat C."/>
            <person name="Sun H."/>
            <person name="Tunlid A."/>
            <person name="Henrissat B."/>
            <person name="Grigoriev I.V."/>
            <person name="Hibbett D.S."/>
            <person name="Martin F."/>
            <person name="Nordberg H.P."/>
            <person name="Cantor M.N."/>
            <person name="Hua S.X."/>
        </authorList>
    </citation>
    <scope>NUCLEOTIDE SEQUENCE [LARGE SCALE GENOMIC DNA]</scope>
    <source>
        <strain evidence="4 5">MAFF 305830</strain>
    </source>
</reference>
<keyword evidence="5" id="KW-1185">Reference proteome</keyword>
<evidence type="ECO:0000313" key="4">
    <source>
        <dbReference type="EMBL" id="KIM26288.1"/>
    </source>
</evidence>
<evidence type="ECO:0000256" key="3">
    <source>
        <dbReference type="ARBA" id="ARBA00023002"/>
    </source>
</evidence>
<keyword evidence="3" id="KW-0560">Oxidoreductase</keyword>
<dbReference type="FunFam" id="3.40.50.720:FF:000084">
    <property type="entry name" value="Short-chain dehydrogenase reductase"/>
    <property type="match status" value="1"/>
</dbReference>
<dbReference type="PRINTS" id="PR00080">
    <property type="entry name" value="SDRFAMILY"/>
</dbReference>
<evidence type="ECO:0000313" key="5">
    <source>
        <dbReference type="Proteomes" id="UP000054097"/>
    </source>
</evidence>
<comment type="similarity">
    <text evidence="1">Belongs to the short-chain dehydrogenases/reductases (SDR) family.</text>
</comment>
<dbReference type="InterPro" id="IPR002347">
    <property type="entry name" value="SDR_fam"/>
</dbReference>
<dbReference type="Pfam" id="PF13561">
    <property type="entry name" value="adh_short_C2"/>
    <property type="match status" value="1"/>
</dbReference>
<dbReference type="InterPro" id="IPR036291">
    <property type="entry name" value="NAD(P)-bd_dom_sf"/>
</dbReference>
<protein>
    <submittedName>
        <fullName evidence="4">Uncharacterized protein</fullName>
    </submittedName>
</protein>
<dbReference type="PANTHER" id="PTHR48107:SF7">
    <property type="entry name" value="RE15974P"/>
    <property type="match status" value="1"/>
</dbReference>
<evidence type="ECO:0000256" key="1">
    <source>
        <dbReference type="ARBA" id="ARBA00006484"/>
    </source>
</evidence>
<evidence type="ECO:0000256" key="2">
    <source>
        <dbReference type="ARBA" id="ARBA00022857"/>
    </source>
</evidence>
<gene>
    <name evidence="4" type="ORF">M408DRAFT_25494</name>
</gene>
<dbReference type="STRING" id="933852.A0A0C2WIT6"/>
<dbReference type="SUPFAM" id="SSF51735">
    <property type="entry name" value="NAD(P)-binding Rossmann-fold domains"/>
    <property type="match status" value="1"/>
</dbReference>
<dbReference type="Proteomes" id="UP000054097">
    <property type="component" value="Unassembled WGS sequence"/>
</dbReference>